<feature type="compositionally biased region" description="Pro residues" evidence="6">
    <location>
        <begin position="339"/>
        <end position="363"/>
    </location>
</feature>
<dbReference type="InterPro" id="IPR000719">
    <property type="entry name" value="Prot_kinase_dom"/>
</dbReference>
<evidence type="ECO:0000256" key="4">
    <source>
        <dbReference type="ARBA" id="ARBA00022840"/>
    </source>
</evidence>
<evidence type="ECO:0000256" key="5">
    <source>
        <dbReference type="PROSITE-ProRule" id="PRU10141"/>
    </source>
</evidence>
<dbReference type="PROSITE" id="PS50011">
    <property type="entry name" value="PROTEIN_KINASE_DOM"/>
    <property type="match status" value="1"/>
</dbReference>
<feature type="transmembrane region" description="Helical" evidence="7">
    <location>
        <begin position="542"/>
        <end position="560"/>
    </location>
</feature>
<dbReference type="SMART" id="SM00220">
    <property type="entry name" value="S_TKc"/>
    <property type="match status" value="1"/>
</dbReference>
<dbReference type="SUPFAM" id="SSF56112">
    <property type="entry name" value="Protein kinase-like (PK-like)"/>
    <property type="match status" value="1"/>
</dbReference>
<evidence type="ECO:0000313" key="9">
    <source>
        <dbReference type="EMBL" id="MBM9459214.1"/>
    </source>
</evidence>
<name>A0A938Y8J7_9ACTN</name>
<keyword evidence="2 5" id="KW-0547">Nucleotide-binding</keyword>
<keyword evidence="10" id="KW-1185">Reference proteome</keyword>
<dbReference type="CDD" id="cd14014">
    <property type="entry name" value="STKc_PknB_like"/>
    <property type="match status" value="1"/>
</dbReference>
<keyword evidence="4 5" id="KW-0067">ATP-binding</keyword>
<evidence type="ECO:0000256" key="7">
    <source>
        <dbReference type="SAM" id="Phobius"/>
    </source>
</evidence>
<feature type="transmembrane region" description="Helical" evidence="7">
    <location>
        <begin position="515"/>
        <end position="536"/>
    </location>
</feature>
<accession>A0A938Y8J7</accession>
<dbReference type="EMBL" id="JAERTX010000004">
    <property type="protein sequence ID" value="MBM9459214.1"/>
    <property type="molecule type" value="Genomic_DNA"/>
</dbReference>
<feature type="transmembrane region" description="Helical" evidence="7">
    <location>
        <begin position="440"/>
        <end position="472"/>
    </location>
</feature>
<feature type="domain" description="Protein kinase" evidence="8">
    <location>
        <begin position="15"/>
        <end position="272"/>
    </location>
</feature>
<keyword evidence="3 9" id="KW-0418">Kinase</keyword>
<comment type="caution">
    <text evidence="9">The sequence shown here is derived from an EMBL/GenBank/DDBJ whole genome shotgun (WGS) entry which is preliminary data.</text>
</comment>
<evidence type="ECO:0000256" key="1">
    <source>
        <dbReference type="ARBA" id="ARBA00022679"/>
    </source>
</evidence>
<evidence type="ECO:0000256" key="6">
    <source>
        <dbReference type="SAM" id="MobiDB-lite"/>
    </source>
</evidence>
<keyword evidence="7" id="KW-0472">Membrane</keyword>
<dbReference type="InterPro" id="IPR017441">
    <property type="entry name" value="Protein_kinase_ATP_BS"/>
</dbReference>
<dbReference type="GO" id="GO:0005524">
    <property type="term" value="F:ATP binding"/>
    <property type="evidence" value="ECO:0007669"/>
    <property type="project" value="UniProtKB-UniRule"/>
</dbReference>
<reference evidence="9" key="1">
    <citation type="submission" date="2021-01" db="EMBL/GenBank/DDBJ databases">
        <title>Novel species in genus Nocardioides.</title>
        <authorList>
            <person name="Zhang G."/>
        </authorList>
    </citation>
    <scope>NUCLEOTIDE SEQUENCE</scope>
    <source>
        <strain evidence="9">Zg-536</strain>
    </source>
</reference>
<evidence type="ECO:0000313" key="10">
    <source>
        <dbReference type="Proteomes" id="UP000663791"/>
    </source>
</evidence>
<feature type="region of interest" description="Disordered" evidence="6">
    <location>
        <begin position="270"/>
        <end position="374"/>
    </location>
</feature>
<evidence type="ECO:0000256" key="2">
    <source>
        <dbReference type="ARBA" id="ARBA00022741"/>
    </source>
</evidence>
<dbReference type="PROSITE" id="PS00108">
    <property type="entry name" value="PROTEIN_KINASE_ST"/>
    <property type="match status" value="1"/>
</dbReference>
<sequence length="616" mass="64104">MTMRSDDAPVRVGDYTLLTRLGEGGMGIVHLASGPDGRRVALKVLRPQVVGDEEARGRLAREVGSLRRVRSPYVAEMITADPWAEVPFVVTRYVPGLSLHEHVAAEGPVTGPDLYWLAGCLAEGLAAVHAVGVLHRDIKPGNVLMEGRTPILIDFGLARVAEDVRLTQTGWLLGAPGYLAPEVLYGEEATPAADVHAWAATVAYAASGRAPYGRGPAMAIMDRTRRGQHDLRGIEQPLADVLAAALHPDPLERPLLSELLAWLRPLSTRPELPPVPPPGGLFASGTPSDDDFTLPLALASGNDRTTPAAPAAPAAPATDDVATVVEPASSGTRVLPTEVAPPQPPVRAAAPPPPVAPPPPPVAAPAAAPQPVTAPAPAPDVVRRMEQDWDRAHGVAAPASYDPAHGPAHGPAFDPAYDPAFDPAYGPAPQAPLAERLRRWTLVGLGAVVLGTGFAVAPWVATAVVVLAVWLLRTGSLTGSALAGRRATRGPKWYDVPGLVVSSPWHLVRALTGTVVLVTWSAGLGLAAGLICYALALDLPSTLLACGATLGLALWTGPGASRFRSPLSRVLVPVCRRPLPWLVGCASLLGVAVLLGLVVAGQGVSWTPWPQGPFGL</sequence>
<dbReference type="Proteomes" id="UP000663791">
    <property type="component" value="Unassembled WGS sequence"/>
</dbReference>
<keyword evidence="1" id="KW-0808">Transferase</keyword>
<evidence type="ECO:0000259" key="8">
    <source>
        <dbReference type="PROSITE" id="PS50011"/>
    </source>
</evidence>
<dbReference type="PROSITE" id="PS00107">
    <property type="entry name" value="PROTEIN_KINASE_ATP"/>
    <property type="match status" value="1"/>
</dbReference>
<protein>
    <submittedName>
        <fullName evidence="9">Serine/threonine protein kinase</fullName>
    </submittedName>
</protein>
<dbReference type="AlphaFoldDB" id="A0A938Y8J7"/>
<dbReference type="InterPro" id="IPR008271">
    <property type="entry name" value="Ser/Thr_kinase_AS"/>
</dbReference>
<dbReference type="PANTHER" id="PTHR43289:SF34">
    <property type="entry name" value="SERINE_THREONINE-PROTEIN KINASE YBDM-RELATED"/>
    <property type="match status" value="1"/>
</dbReference>
<gene>
    <name evidence="9" type="ORF">JK386_04815</name>
</gene>
<keyword evidence="7" id="KW-0812">Transmembrane</keyword>
<evidence type="ECO:0000256" key="3">
    <source>
        <dbReference type="ARBA" id="ARBA00022777"/>
    </source>
</evidence>
<organism evidence="9 10">
    <name type="scientific">Nocardioides faecalis</name>
    <dbReference type="NCBI Taxonomy" id="2803858"/>
    <lineage>
        <taxon>Bacteria</taxon>
        <taxon>Bacillati</taxon>
        <taxon>Actinomycetota</taxon>
        <taxon>Actinomycetes</taxon>
        <taxon>Propionibacteriales</taxon>
        <taxon>Nocardioidaceae</taxon>
        <taxon>Nocardioides</taxon>
    </lineage>
</organism>
<keyword evidence="7" id="KW-1133">Transmembrane helix</keyword>
<dbReference type="InterPro" id="IPR011009">
    <property type="entry name" value="Kinase-like_dom_sf"/>
</dbReference>
<keyword evidence="9" id="KW-0723">Serine/threonine-protein kinase</keyword>
<feature type="compositionally biased region" description="Low complexity" evidence="6">
    <location>
        <begin position="305"/>
        <end position="325"/>
    </location>
</feature>
<proteinExistence type="predicted"/>
<dbReference type="Gene3D" id="1.10.510.10">
    <property type="entry name" value="Transferase(Phosphotransferase) domain 1"/>
    <property type="match status" value="1"/>
</dbReference>
<dbReference type="PANTHER" id="PTHR43289">
    <property type="entry name" value="MITOGEN-ACTIVATED PROTEIN KINASE KINASE KINASE 20-RELATED"/>
    <property type="match status" value="1"/>
</dbReference>
<feature type="binding site" evidence="5">
    <location>
        <position position="43"/>
    </location>
    <ligand>
        <name>ATP</name>
        <dbReference type="ChEBI" id="CHEBI:30616"/>
    </ligand>
</feature>
<dbReference type="GO" id="GO:0004674">
    <property type="term" value="F:protein serine/threonine kinase activity"/>
    <property type="evidence" value="ECO:0007669"/>
    <property type="project" value="UniProtKB-KW"/>
</dbReference>
<dbReference type="Pfam" id="PF00069">
    <property type="entry name" value="Pkinase"/>
    <property type="match status" value="1"/>
</dbReference>
<dbReference type="Gene3D" id="3.30.200.20">
    <property type="entry name" value="Phosphorylase Kinase, domain 1"/>
    <property type="match status" value="1"/>
</dbReference>
<feature type="transmembrane region" description="Helical" evidence="7">
    <location>
        <begin position="581"/>
        <end position="600"/>
    </location>
</feature>